<dbReference type="PRINTS" id="PR00465">
    <property type="entry name" value="EP450IV"/>
</dbReference>
<feature type="binding site" description="axial binding residue" evidence="8">
    <location>
        <position position="578"/>
    </location>
    <ligand>
        <name>heme</name>
        <dbReference type="ChEBI" id="CHEBI:30413"/>
    </ligand>
    <ligandPart>
        <name>Fe</name>
        <dbReference type="ChEBI" id="CHEBI:18248"/>
    </ligandPart>
</feature>
<keyword evidence="10" id="KW-1185">Reference proteome</keyword>
<keyword evidence="6 8" id="KW-0408">Iron</keyword>
<dbReference type="CDD" id="cd00302">
    <property type="entry name" value="cytochrome_P450"/>
    <property type="match status" value="1"/>
</dbReference>
<evidence type="ECO:0000313" key="10">
    <source>
        <dbReference type="Proteomes" id="UP000653565"/>
    </source>
</evidence>
<name>A0A8H4MCX1_9EURO</name>
<dbReference type="PANTHER" id="PTHR24286:SF24">
    <property type="entry name" value="LANOSTEROL 14-ALPHA DEMETHYLASE"/>
    <property type="match status" value="1"/>
</dbReference>
<protein>
    <recommendedName>
        <fullName evidence="11">Cytochrome P450</fullName>
    </recommendedName>
</protein>
<evidence type="ECO:0000256" key="3">
    <source>
        <dbReference type="ARBA" id="ARBA00022617"/>
    </source>
</evidence>
<dbReference type="GO" id="GO:0016125">
    <property type="term" value="P:sterol metabolic process"/>
    <property type="evidence" value="ECO:0007669"/>
    <property type="project" value="TreeGrafter"/>
</dbReference>
<dbReference type="GO" id="GO:0005506">
    <property type="term" value="F:iron ion binding"/>
    <property type="evidence" value="ECO:0007669"/>
    <property type="project" value="InterPro"/>
</dbReference>
<evidence type="ECO:0000256" key="2">
    <source>
        <dbReference type="ARBA" id="ARBA00010617"/>
    </source>
</evidence>
<keyword evidence="7" id="KW-0503">Monooxygenase</keyword>
<evidence type="ECO:0000256" key="7">
    <source>
        <dbReference type="ARBA" id="ARBA00023033"/>
    </source>
</evidence>
<comment type="similarity">
    <text evidence="2">Belongs to the cytochrome P450 family.</text>
</comment>
<dbReference type="SUPFAM" id="SSF54427">
    <property type="entry name" value="NTF2-like"/>
    <property type="match status" value="1"/>
</dbReference>
<evidence type="ECO:0000256" key="6">
    <source>
        <dbReference type="ARBA" id="ARBA00023004"/>
    </source>
</evidence>
<dbReference type="Pfam" id="PF00067">
    <property type="entry name" value="p450"/>
    <property type="match status" value="1"/>
</dbReference>
<evidence type="ECO:0000256" key="5">
    <source>
        <dbReference type="ARBA" id="ARBA00023002"/>
    </source>
</evidence>
<dbReference type="InterPro" id="IPR001128">
    <property type="entry name" value="Cyt_P450"/>
</dbReference>
<keyword evidence="4 8" id="KW-0479">Metal-binding</keyword>
<reference evidence="9" key="1">
    <citation type="journal article" date="2020" name="bioRxiv">
        <title>Genomic and phenotypic heterogeneity of clinical isolates of the human pathogens Aspergillus fumigatus, Aspergillus lentulus and Aspergillus fumigatiaffinis.</title>
        <authorList>
            <person name="dos Santos R.A.C."/>
            <person name="Steenwyk J.L."/>
            <person name="Rivero-Menendez O."/>
            <person name="Mead M.E."/>
            <person name="Silva L.P."/>
            <person name="Bastos R.W."/>
            <person name="Alastruey-Izquierdo A."/>
            <person name="Goldman G.H."/>
            <person name="Rokas A."/>
        </authorList>
    </citation>
    <scope>NUCLEOTIDE SEQUENCE</scope>
    <source>
        <strain evidence="9">CNM-CM6805</strain>
    </source>
</reference>
<dbReference type="EMBL" id="JAAAPX010000015">
    <property type="protein sequence ID" value="KAF4242808.1"/>
    <property type="molecule type" value="Genomic_DNA"/>
</dbReference>
<evidence type="ECO:0008006" key="11">
    <source>
        <dbReference type="Google" id="ProtNLM"/>
    </source>
</evidence>
<keyword evidence="3 8" id="KW-0349">Heme</keyword>
<organism evidence="9 10">
    <name type="scientific">Aspergillus fumigatiaffinis</name>
    <dbReference type="NCBI Taxonomy" id="340414"/>
    <lineage>
        <taxon>Eukaryota</taxon>
        <taxon>Fungi</taxon>
        <taxon>Dikarya</taxon>
        <taxon>Ascomycota</taxon>
        <taxon>Pezizomycotina</taxon>
        <taxon>Eurotiomycetes</taxon>
        <taxon>Eurotiomycetidae</taxon>
        <taxon>Eurotiales</taxon>
        <taxon>Aspergillaceae</taxon>
        <taxon>Aspergillus</taxon>
        <taxon>Aspergillus subgen. Fumigati</taxon>
    </lineage>
</organism>
<gene>
    <name evidence="9" type="ORF">CNMCM6805_002432</name>
</gene>
<dbReference type="GO" id="GO:0016705">
    <property type="term" value="F:oxidoreductase activity, acting on paired donors, with incorporation or reduction of molecular oxygen"/>
    <property type="evidence" value="ECO:0007669"/>
    <property type="project" value="InterPro"/>
</dbReference>
<dbReference type="InterPro" id="IPR002403">
    <property type="entry name" value="Cyt_P450_E_grp-IV"/>
</dbReference>
<dbReference type="Gene3D" id="1.10.630.10">
    <property type="entry name" value="Cytochrome P450"/>
    <property type="match status" value="1"/>
</dbReference>
<keyword evidence="5" id="KW-0560">Oxidoreductase</keyword>
<dbReference type="OrthoDB" id="1055148at2759"/>
<evidence type="ECO:0000256" key="1">
    <source>
        <dbReference type="ARBA" id="ARBA00001971"/>
    </source>
</evidence>
<dbReference type="AlphaFoldDB" id="A0A8H4MCX1"/>
<comment type="caution">
    <text evidence="9">The sequence shown here is derived from an EMBL/GenBank/DDBJ whole genome shotgun (WGS) entry which is preliminary data.</text>
</comment>
<dbReference type="Proteomes" id="UP000653565">
    <property type="component" value="Unassembled WGS sequence"/>
</dbReference>
<comment type="cofactor">
    <cofactor evidence="1 8">
        <name>heme</name>
        <dbReference type="ChEBI" id="CHEBI:30413"/>
    </cofactor>
</comment>
<reference evidence="9" key="2">
    <citation type="submission" date="2020-04" db="EMBL/GenBank/DDBJ databases">
        <authorList>
            <person name="Santos R.A.C."/>
            <person name="Steenwyk J.L."/>
            <person name="Rivero-Menendez O."/>
            <person name="Mead M.E."/>
            <person name="Silva L.P."/>
            <person name="Bastos R.W."/>
            <person name="Alastruey-Izquierdo A."/>
            <person name="Goldman G.H."/>
            <person name="Rokas A."/>
        </authorList>
    </citation>
    <scope>NUCLEOTIDE SEQUENCE</scope>
    <source>
        <strain evidence="9">CNM-CM6805</strain>
    </source>
</reference>
<dbReference type="GO" id="GO:0020037">
    <property type="term" value="F:heme binding"/>
    <property type="evidence" value="ECO:0007669"/>
    <property type="project" value="InterPro"/>
</dbReference>
<dbReference type="SUPFAM" id="SSF48264">
    <property type="entry name" value="Cytochrome P450"/>
    <property type="match status" value="1"/>
</dbReference>
<evidence type="ECO:0000256" key="8">
    <source>
        <dbReference type="PIRSR" id="PIRSR602403-1"/>
    </source>
</evidence>
<evidence type="ECO:0000313" key="9">
    <source>
        <dbReference type="EMBL" id="KAF4242808.1"/>
    </source>
</evidence>
<dbReference type="InterPro" id="IPR036396">
    <property type="entry name" value="Cyt_P450_sf"/>
</dbReference>
<dbReference type="GO" id="GO:0004497">
    <property type="term" value="F:monooxygenase activity"/>
    <property type="evidence" value="ECO:0007669"/>
    <property type="project" value="UniProtKB-KW"/>
</dbReference>
<dbReference type="InterPro" id="IPR032710">
    <property type="entry name" value="NTF2-like_dom_sf"/>
</dbReference>
<sequence>MPAPAEVQAATLEKFIQGWAGWTPDGFLANWSEDCTQKTLPFSSEVPVRTRPDTEQLFPVLMSLMTNFTLDIHNVVHDAPQGKAVIYALTKADTPFGPYRNEHALFLWFTELGDRVQKIEEMFDAVVMKEFLPKLDKFTEGGDFQWAKFGTAAFLAVLLSALAFLSYTPRVHQKSPAFTSHKLPFFGSLGFTTEQWNWWKSATAESKTGNFSFWLGQRHVVGVTGEAARKMFFTHEALDFVSGALIRPINIHFWPPIHDIFRPDSKSRSKNTYFLRRLYELQSTEQLNHYLPQLLKDAHVGMAGLSRVTKPSVSCWETVFAQDVRLLCTDEIIDDPKLLATFGRHVETLLFTFSHYNVCFPWLPSPSYYKRRNARYALYDLMKDIVNKRLKNGPRRPNDPVQILLDYNDNMDHIIEFFISVLFIAPANSRIIGGQMLNIMSIYRDWQEKVYADIKAAAAAHAPDKNAPLVDQLAFIPLHAWENSFPSIDLCLQETIRMWTSFSMARLNLSPNPIPIPGSDEVIPGNTFVCYNSTEVNFSDTLYPDPKKFDPTRFLDGREEFRNEAYGFLGWGRGRHPCPGMRWAKLQQNIIIAYAVAMYDWSSCDETGKPTPQAVHVKELNATRGTVLPTAYCKLVPREKV</sequence>
<accession>A0A8H4MCX1</accession>
<dbReference type="PANTHER" id="PTHR24286">
    <property type="entry name" value="CYTOCHROME P450 26"/>
    <property type="match status" value="1"/>
</dbReference>
<proteinExistence type="inferred from homology"/>
<evidence type="ECO:0000256" key="4">
    <source>
        <dbReference type="ARBA" id="ARBA00022723"/>
    </source>
</evidence>